<evidence type="ECO:0000259" key="4">
    <source>
        <dbReference type="PROSITE" id="PS50110"/>
    </source>
</evidence>
<dbReference type="RefSeq" id="XP_066675226.1">
    <property type="nucleotide sequence ID" value="XM_066805453.1"/>
</dbReference>
<keyword evidence="5" id="KW-0547">Nucleotide-binding</keyword>
<keyword evidence="6" id="KW-1185">Reference proteome</keyword>
<evidence type="ECO:0000313" key="5">
    <source>
        <dbReference type="EMBL" id="KAK8094453.1"/>
    </source>
</evidence>
<evidence type="ECO:0000256" key="3">
    <source>
        <dbReference type="PROSITE-ProRule" id="PRU00169"/>
    </source>
</evidence>
<sequence>MATAAETTSILVLTDSMQRQSVLKLISDNGHQKLVADHKVSFVYKPVKPSRFAAVFDPAKSRDLSIDRNRSSALQMVETQKQNLLDVEKRIGNKGYKVLLVEDNPVNQKVLVRYLKKVGIVAEIAADGVECTEAVFSKPPGFYSLILTAIKPAARFAGWEKEGKHTKLPIIALSANVMSDVQEKCVAAGFSDYVTKPVDFGDLSNAMSKYF</sequence>
<evidence type="ECO:0000313" key="6">
    <source>
        <dbReference type="Proteomes" id="UP001433268"/>
    </source>
</evidence>
<keyword evidence="2" id="KW-0902">Two-component regulatory system</keyword>
<organism evidence="5 6">
    <name type="scientific">Apiospora hydei</name>
    <dbReference type="NCBI Taxonomy" id="1337664"/>
    <lineage>
        <taxon>Eukaryota</taxon>
        <taxon>Fungi</taxon>
        <taxon>Dikarya</taxon>
        <taxon>Ascomycota</taxon>
        <taxon>Pezizomycotina</taxon>
        <taxon>Sordariomycetes</taxon>
        <taxon>Xylariomycetidae</taxon>
        <taxon>Amphisphaeriales</taxon>
        <taxon>Apiosporaceae</taxon>
        <taxon>Apiospora</taxon>
    </lineage>
</organism>
<dbReference type="SMART" id="SM00448">
    <property type="entry name" value="REC"/>
    <property type="match status" value="1"/>
</dbReference>
<dbReference type="PANTHER" id="PTHR45339">
    <property type="entry name" value="HYBRID SIGNAL TRANSDUCTION HISTIDINE KINASE J"/>
    <property type="match status" value="1"/>
</dbReference>
<evidence type="ECO:0000256" key="1">
    <source>
        <dbReference type="ARBA" id="ARBA00022553"/>
    </source>
</evidence>
<dbReference type="GeneID" id="92038513"/>
<reference evidence="5 6" key="1">
    <citation type="submission" date="2023-01" db="EMBL/GenBank/DDBJ databases">
        <title>Analysis of 21 Apiospora genomes using comparative genomics revels a genus with tremendous synthesis potential of carbohydrate active enzymes and secondary metabolites.</title>
        <authorList>
            <person name="Sorensen T."/>
        </authorList>
    </citation>
    <scope>NUCLEOTIDE SEQUENCE [LARGE SCALE GENOMIC DNA]</scope>
    <source>
        <strain evidence="5 6">CBS 114990</strain>
    </source>
</reference>
<keyword evidence="5" id="KW-0067">ATP-binding</keyword>
<dbReference type="EMBL" id="JAQQWN010000002">
    <property type="protein sequence ID" value="KAK8094453.1"/>
    <property type="molecule type" value="Genomic_DNA"/>
</dbReference>
<dbReference type="SUPFAM" id="SSF52172">
    <property type="entry name" value="CheY-like"/>
    <property type="match status" value="1"/>
</dbReference>
<accession>A0ABR1XD14</accession>
<evidence type="ECO:0000256" key="2">
    <source>
        <dbReference type="ARBA" id="ARBA00023012"/>
    </source>
</evidence>
<feature type="domain" description="Response regulatory" evidence="4">
    <location>
        <begin position="97"/>
        <end position="211"/>
    </location>
</feature>
<comment type="caution">
    <text evidence="5">The sequence shown here is derived from an EMBL/GenBank/DDBJ whole genome shotgun (WGS) entry which is preliminary data.</text>
</comment>
<keyword evidence="1" id="KW-0597">Phosphoprotein</keyword>
<dbReference type="PANTHER" id="PTHR45339:SF1">
    <property type="entry name" value="HYBRID SIGNAL TRANSDUCTION HISTIDINE KINASE J"/>
    <property type="match status" value="1"/>
</dbReference>
<name>A0ABR1XD14_9PEZI</name>
<dbReference type="PROSITE" id="PS50110">
    <property type="entry name" value="RESPONSE_REGULATORY"/>
    <property type="match status" value="1"/>
</dbReference>
<proteinExistence type="predicted"/>
<dbReference type="InterPro" id="IPR011006">
    <property type="entry name" value="CheY-like_superfamily"/>
</dbReference>
<dbReference type="Proteomes" id="UP001433268">
    <property type="component" value="Unassembled WGS sequence"/>
</dbReference>
<dbReference type="InterPro" id="IPR001789">
    <property type="entry name" value="Sig_transdc_resp-reg_receiver"/>
</dbReference>
<dbReference type="CDD" id="cd17546">
    <property type="entry name" value="REC_hyHK_CKI1_RcsC-like"/>
    <property type="match status" value="1"/>
</dbReference>
<protein>
    <submittedName>
        <fullName evidence="5">ATPase-like- ATP-binding domain protein</fullName>
    </submittedName>
</protein>
<comment type="caution">
    <text evidence="3">Lacks conserved residue(s) required for the propagation of feature annotation.</text>
</comment>
<dbReference type="Gene3D" id="3.40.50.2300">
    <property type="match status" value="1"/>
</dbReference>
<gene>
    <name evidence="5" type="ORF">PG997_001138</name>
</gene>
<dbReference type="GO" id="GO:0005524">
    <property type="term" value="F:ATP binding"/>
    <property type="evidence" value="ECO:0007669"/>
    <property type="project" value="UniProtKB-KW"/>
</dbReference>